<reference evidence="3" key="2">
    <citation type="submission" date="2022-06" db="UniProtKB">
        <authorList>
            <consortium name="EnsemblMetazoa"/>
        </authorList>
    </citation>
    <scope>IDENTIFICATION</scope>
    <source>
        <strain evidence="3">p50T (Dazao)</strain>
    </source>
</reference>
<accession>A0A8R2M5B5</accession>
<dbReference type="GeneID" id="101739815"/>
<evidence type="ECO:0000256" key="2">
    <source>
        <dbReference type="SAM" id="Phobius"/>
    </source>
</evidence>
<dbReference type="RefSeq" id="XP_037874972.1">
    <property type="nucleotide sequence ID" value="XM_038019044.2"/>
</dbReference>
<dbReference type="AlphaFoldDB" id="A0A8R2M5B5"/>
<feature type="region of interest" description="Disordered" evidence="1">
    <location>
        <begin position="392"/>
        <end position="423"/>
    </location>
</feature>
<feature type="compositionally biased region" description="Basic residues" evidence="1">
    <location>
        <begin position="392"/>
        <end position="402"/>
    </location>
</feature>
<dbReference type="Proteomes" id="UP000005204">
    <property type="component" value="Unassembled WGS sequence"/>
</dbReference>
<protein>
    <submittedName>
        <fullName evidence="3">Uncharacterized protein</fullName>
    </submittedName>
</protein>
<feature type="transmembrane region" description="Helical" evidence="2">
    <location>
        <begin position="68"/>
        <end position="90"/>
    </location>
</feature>
<evidence type="ECO:0000256" key="1">
    <source>
        <dbReference type="SAM" id="MobiDB-lite"/>
    </source>
</evidence>
<organism evidence="3 4">
    <name type="scientific">Bombyx mori</name>
    <name type="common">Silk moth</name>
    <dbReference type="NCBI Taxonomy" id="7091"/>
    <lineage>
        <taxon>Eukaryota</taxon>
        <taxon>Metazoa</taxon>
        <taxon>Ecdysozoa</taxon>
        <taxon>Arthropoda</taxon>
        <taxon>Hexapoda</taxon>
        <taxon>Insecta</taxon>
        <taxon>Pterygota</taxon>
        <taxon>Neoptera</taxon>
        <taxon>Endopterygota</taxon>
        <taxon>Lepidoptera</taxon>
        <taxon>Glossata</taxon>
        <taxon>Ditrysia</taxon>
        <taxon>Bombycoidea</taxon>
        <taxon>Bombycidae</taxon>
        <taxon>Bombycinae</taxon>
        <taxon>Bombyx</taxon>
    </lineage>
</organism>
<dbReference type="EnsemblMetazoa" id="XM_038019044.1">
    <property type="protein sequence ID" value="XP_037874972.1"/>
    <property type="gene ID" value="LOC101739815"/>
</dbReference>
<keyword evidence="2" id="KW-0472">Membrane</keyword>
<feature type="compositionally biased region" description="Polar residues" evidence="1">
    <location>
        <begin position="414"/>
        <end position="423"/>
    </location>
</feature>
<evidence type="ECO:0000313" key="4">
    <source>
        <dbReference type="Proteomes" id="UP000005204"/>
    </source>
</evidence>
<proteinExistence type="predicted"/>
<name>A0A8R2M5B5_BOMMO</name>
<evidence type="ECO:0000313" key="3">
    <source>
        <dbReference type="EnsemblMetazoa" id="XP_037874972.1"/>
    </source>
</evidence>
<sequence length="710" mass="81032">MLHCISSRGRAGQTNKQHSTTDSDAKMSSEGSVMSGGSRLRELGLYRTIDARTEEFLRLSKRRQLRQGCACAALSAAVTVTLVVTVLLVYEYSLHPQRNNSKNFMLNPKWLGFNNNAAESLDDPLPTTFVSDKATVKLLPLLLKALTSNSIKTSNNNSNINEDDMNGHYDGTMTPREYLEKTQGKLLYTAKPKTLPVSYYRHPMKTTEYYTKYKKIRDYQRIFNYFHKMISDRANFDTLSLVKRDFQKFKTPLRDHKRQDIKRNSDEHGYRDTLKTSDCLCLEKIDLLLRKLIIGLNQVVPHLKAITQSCNSQETKNKLGPKGQLIESLRLISRATNTNKTNKVPSLPATNISWPNEIKDKNNINQQQLSGDNRIHNDPQTSIATPVLKVTKKQSTHHKQNHPRVTTPGRTGAATPSTHETATSEMFMHSDKKAYKPKSSAVRKVLNESYQKDSKLSTEEYEEYFNPTRAVTNLDFVDDTLSLMKNKLTYDGNHKTQVKKTEIINEGIQKAPTYPGQNKNDLIAENKKITSSTRKSTLYSHHTTENINNVTVKESFNSEHNDPKFQVISTTYQIANSNQSNETKFYNIKTFIKNSTLAAADGRGDLYTVEEILSWDNVVVDEENFIGRDEFQENDFFKLILNTNNITAPKVLVDNDRANATLLNLSTTYSSMIPHDKPAYLEIQREWKRDEQTDFDVDNVNNNVYDFLNS</sequence>
<keyword evidence="2" id="KW-0812">Transmembrane</keyword>
<reference evidence="4" key="1">
    <citation type="journal article" date="2008" name="Insect Biochem. Mol. Biol.">
        <title>The genome of a lepidopteran model insect, the silkworm Bombyx mori.</title>
        <authorList>
            <consortium name="International Silkworm Genome Consortium"/>
        </authorList>
    </citation>
    <scope>NUCLEOTIDE SEQUENCE [LARGE SCALE GENOMIC DNA]</scope>
    <source>
        <strain evidence="4">p50T</strain>
    </source>
</reference>
<feature type="region of interest" description="Disordered" evidence="1">
    <location>
        <begin position="1"/>
        <end position="36"/>
    </location>
</feature>
<keyword evidence="4" id="KW-1185">Reference proteome</keyword>
<keyword evidence="2" id="KW-1133">Transmembrane helix</keyword>